<sequence>MEDYILYVGEDKDFSDRWLTKIVQKQAELPVVLLGPGKENARISHSPILVINRLYASAIYRHGKKNVMKVFRKLIALEKKDVPIINSSKGYLIELDRIKQFAFFNKHHIPYIQISRVNSILRRREPIAFPCVLKLNPSGRNRTLEIVTNKESLRLMPSASRKNNVLQSLIKKLICYRTEFVGDWCATYPQHLCFQKNKLTFRKIYKIVPTPISELLKKKIIKSMKEIGVSAFSIEYFMRRNNLEGIVDFNLTSNYHPVFIKITHGHLEHAWQKLINLKETLWNSPKKRFFYRTSLTIA</sequence>
<name>A0A1G2QPX0_9BACT</name>
<evidence type="ECO:0008006" key="3">
    <source>
        <dbReference type="Google" id="ProtNLM"/>
    </source>
</evidence>
<accession>A0A1G2QPX0</accession>
<proteinExistence type="predicted"/>
<dbReference type="AlphaFoldDB" id="A0A1G2QPX0"/>
<evidence type="ECO:0000313" key="1">
    <source>
        <dbReference type="EMBL" id="OHA61951.1"/>
    </source>
</evidence>
<dbReference type="Proteomes" id="UP000179245">
    <property type="component" value="Unassembled WGS sequence"/>
</dbReference>
<protein>
    <recommendedName>
        <fullName evidence="3">ATP-grasp domain-containing protein</fullName>
    </recommendedName>
</protein>
<evidence type="ECO:0000313" key="2">
    <source>
        <dbReference type="Proteomes" id="UP000179245"/>
    </source>
</evidence>
<dbReference type="STRING" id="1802443.A2117_00075"/>
<reference evidence="1 2" key="1">
    <citation type="journal article" date="2016" name="Nat. Commun.">
        <title>Thousands of microbial genomes shed light on interconnected biogeochemical processes in an aquifer system.</title>
        <authorList>
            <person name="Anantharaman K."/>
            <person name="Brown C.T."/>
            <person name="Hug L.A."/>
            <person name="Sharon I."/>
            <person name="Castelle C.J."/>
            <person name="Probst A.J."/>
            <person name="Thomas B.C."/>
            <person name="Singh A."/>
            <person name="Wilkins M.J."/>
            <person name="Karaoz U."/>
            <person name="Brodie E.L."/>
            <person name="Williams K.H."/>
            <person name="Hubbard S.S."/>
            <person name="Banfield J.F."/>
        </authorList>
    </citation>
    <scope>NUCLEOTIDE SEQUENCE [LARGE SCALE GENOMIC DNA]</scope>
</reference>
<comment type="caution">
    <text evidence="1">The sequence shown here is derived from an EMBL/GenBank/DDBJ whole genome shotgun (WGS) entry which is preliminary data.</text>
</comment>
<dbReference type="SUPFAM" id="SSF56059">
    <property type="entry name" value="Glutathione synthetase ATP-binding domain-like"/>
    <property type="match status" value="1"/>
</dbReference>
<organism evidence="1 2">
    <name type="scientific">Candidatus Wildermuthbacteria bacterium GWA2_46_15</name>
    <dbReference type="NCBI Taxonomy" id="1802443"/>
    <lineage>
        <taxon>Bacteria</taxon>
        <taxon>Candidatus Wildermuthiibacteriota</taxon>
    </lineage>
</organism>
<dbReference type="EMBL" id="MHTO01000025">
    <property type="protein sequence ID" value="OHA61951.1"/>
    <property type="molecule type" value="Genomic_DNA"/>
</dbReference>
<gene>
    <name evidence="1" type="ORF">A2117_00075</name>
</gene>